<dbReference type="Proteomes" id="UP000215914">
    <property type="component" value="Unassembled WGS sequence"/>
</dbReference>
<dbReference type="EMBL" id="MNCJ02000330">
    <property type="protein sequence ID" value="KAF5762669.1"/>
    <property type="molecule type" value="Genomic_DNA"/>
</dbReference>
<evidence type="ECO:0000313" key="1">
    <source>
        <dbReference type="EMBL" id="KAF5762669.1"/>
    </source>
</evidence>
<reference evidence="1" key="1">
    <citation type="journal article" date="2017" name="Nature">
        <title>The sunflower genome provides insights into oil metabolism, flowering and Asterid evolution.</title>
        <authorList>
            <person name="Badouin H."/>
            <person name="Gouzy J."/>
            <person name="Grassa C.J."/>
            <person name="Murat F."/>
            <person name="Staton S.E."/>
            <person name="Cottret L."/>
            <person name="Lelandais-Briere C."/>
            <person name="Owens G.L."/>
            <person name="Carrere S."/>
            <person name="Mayjonade B."/>
            <person name="Legrand L."/>
            <person name="Gill N."/>
            <person name="Kane N.C."/>
            <person name="Bowers J.E."/>
            <person name="Hubner S."/>
            <person name="Bellec A."/>
            <person name="Berard A."/>
            <person name="Berges H."/>
            <person name="Blanchet N."/>
            <person name="Boniface M.C."/>
            <person name="Brunel D."/>
            <person name="Catrice O."/>
            <person name="Chaidir N."/>
            <person name="Claudel C."/>
            <person name="Donnadieu C."/>
            <person name="Faraut T."/>
            <person name="Fievet G."/>
            <person name="Helmstetter N."/>
            <person name="King M."/>
            <person name="Knapp S.J."/>
            <person name="Lai Z."/>
            <person name="Le Paslier M.C."/>
            <person name="Lippi Y."/>
            <person name="Lorenzon L."/>
            <person name="Mandel J.R."/>
            <person name="Marage G."/>
            <person name="Marchand G."/>
            <person name="Marquand E."/>
            <person name="Bret-Mestries E."/>
            <person name="Morien E."/>
            <person name="Nambeesan S."/>
            <person name="Nguyen T."/>
            <person name="Pegot-Espagnet P."/>
            <person name="Pouilly N."/>
            <person name="Raftis F."/>
            <person name="Sallet E."/>
            <person name="Schiex T."/>
            <person name="Thomas J."/>
            <person name="Vandecasteele C."/>
            <person name="Vares D."/>
            <person name="Vear F."/>
            <person name="Vautrin S."/>
            <person name="Crespi M."/>
            <person name="Mangin B."/>
            <person name="Burke J.M."/>
            <person name="Salse J."/>
            <person name="Munos S."/>
            <person name="Vincourt P."/>
            <person name="Rieseberg L.H."/>
            <person name="Langlade N.B."/>
        </authorList>
    </citation>
    <scope>NUCLEOTIDE SEQUENCE</scope>
    <source>
        <tissue evidence="1">Leaves</tissue>
    </source>
</reference>
<proteinExistence type="predicted"/>
<dbReference type="Gramene" id="mRNA:HanXRQr2_Chr15g0671621">
    <property type="protein sequence ID" value="CDS:HanXRQr2_Chr15g0671621.1"/>
    <property type="gene ID" value="HanXRQr2_Chr15g0671621"/>
</dbReference>
<sequence length="96" mass="11064">MGAGELPLKTITLVSSTHLHMNGSIWMMLYLKLVRLKYITNKERMGRSSTYYVFIKSLKDWIKVGCKSTKPILTHTKIYPLNTNNPTFSTHPFCNL</sequence>
<organism evidence="1 2">
    <name type="scientific">Helianthus annuus</name>
    <name type="common">Common sunflower</name>
    <dbReference type="NCBI Taxonomy" id="4232"/>
    <lineage>
        <taxon>Eukaryota</taxon>
        <taxon>Viridiplantae</taxon>
        <taxon>Streptophyta</taxon>
        <taxon>Embryophyta</taxon>
        <taxon>Tracheophyta</taxon>
        <taxon>Spermatophyta</taxon>
        <taxon>Magnoliopsida</taxon>
        <taxon>eudicotyledons</taxon>
        <taxon>Gunneridae</taxon>
        <taxon>Pentapetalae</taxon>
        <taxon>asterids</taxon>
        <taxon>campanulids</taxon>
        <taxon>Asterales</taxon>
        <taxon>Asteraceae</taxon>
        <taxon>Asteroideae</taxon>
        <taxon>Heliantheae alliance</taxon>
        <taxon>Heliantheae</taxon>
        <taxon>Helianthus</taxon>
    </lineage>
</organism>
<name>A0A9K3H2T8_HELAN</name>
<protein>
    <submittedName>
        <fullName evidence="1">Uncharacterized protein</fullName>
    </submittedName>
</protein>
<evidence type="ECO:0000313" key="2">
    <source>
        <dbReference type="Proteomes" id="UP000215914"/>
    </source>
</evidence>
<dbReference type="AlphaFoldDB" id="A0A9K3H2T8"/>
<accession>A0A9K3H2T8</accession>
<reference evidence="1" key="2">
    <citation type="submission" date="2020-06" db="EMBL/GenBank/DDBJ databases">
        <title>Helianthus annuus Genome sequencing and assembly Release 2.</title>
        <authorList>
            <person name="Gouzy J."/>
            <person name="Langlade N."/>
            <person name="Munos S."/>
        </authorList>
    </citation>
    <scope>NUCLEOTIDE SEQUENCE</scope>
    <source>
        <tissue evidence="1">Leaves</tissue>
    </source>
</reference>
<gene>
    <name evidence="1" type="ORF">HanXRQr2_Chr15g0671621</name>
</gene>
<keyword evidence="2" id="KW-1185">Reference proteome</keyword>
<comment type="caution">
    <text evidence="1">The sequence shown here is derived from an EMBL/GenBank/DDBJ whole genome shotgun (WGS) entry which is preliminary data.</text>
</comment>